<feature type="compositionally biased region" description="Polar residues" evidence="1">
    <location>
        <begin position="495"/>
        <end position="504"/>
    </location>
</feature>
<dbReference type="SFLD" id="SFLDG01129">
    <property type="entry name" value="C1.5:_HAD__Beta-PGM__Phosphata"/>
    <property type="match status" value="1"/>
</dbReference>
<comment type="caution">
    <text evidence="2">The sequence shown here is derived from an EMBL/GenBank/DDBJ whole genome shotgun (WGS) entry which is preliminary data.</text>
</comment>
<sequence>MANAHHSARPKGYTAVIFDLGDVLFTWSPSTPKSPLPAKVLRNILRSHHWFEYEKNNLNEEEVYALVAQEFNITPADAKGAFEAARESLQSSPTMLRIIRELRDAGLIIYAMSNISAPDWEVLRTKATPEEWGLFDRVFTSAAARERKPNIGFFRHVIEQTGVDPSRTIFVDDKLENVLSARSFGMHGVVFDNEIKVIQELKNLCYDPLARGKKYLASHKKKHVSVTSNNIELAENFGQLLILDATGDKSLVEYVKHVGQFNFFKNGGVLTTESFPNDLDTTSIGLTVADHVDIATKHEVMDEMLRYRNSDGIVQVYFDHSRPRIDPVVCVNVLTLFYENDRGHELSGTLDWIEQVLINRAYISGTYYYASADLFLYFVSRLLQTSPEVRRRLRFIFEERIMERFGAEADALSLAARIIAGTIVDLWDKRDLETLLSLQDADGAWRNGWFYKYGASGILIKNDGVTTAMAIRAIQQVRVRRKIRSNSRKTKPKNPFSSDIKQAN</sequence>
<protein>
    <submittedName>
        <fullName evidence="2">HAD-like domain-containing protein</fullName>
    </submittedName>
</protein>
<reference evidence="2" key="1">
    <citation type="submission" date="2020-11" db="EMBL/GenBank/DDBJ databases">
        <authorList>
            <consortium name="DOE Joint Genome Institute"/>
            <person name="Ahrendt S."/>
            <person name="Riley R."/>
            <person name="Andreopoulos W."/>
            <person name="Labutti K."/>
            <person name="Pangilinan J."/>
            <person name="Ruiz-Duenas F.J."/>
            <person name="Barrasa J.M."/>
            <person name="Sanchez-Garcia M."/>
            <person name="Camarero S."/>
            <person name="Miyauchi S."/>
            <person name="Serrano A."/>
            <person name="Linde D."/>
            <person name="Babiker R."/>
            <person name="Drula E."/>
            <person name="Ayuso-Fernandez I."/>
            <person name="Pacheco R."/>
            <person name="Padilla G."/>
            <person name="Ferreira P."/>
            <person name="Barriuso J."/>
            <person name="Kellner H."/>
            <person name="Castanera R."/>
            <person name="Alfaro M."/>
            <person name="Ramirez L."/>
            <person name="Pisabarro A.G."/>
            <person name="Kuo A."/>
            <person name="Tritt A."/>
            <person name="Lipzen A."/>
            <person name="He G."/>
            <person name="Yan M."/>
            <person name="Ng V."/>
            <person name="Cullen D."/>
            <person name="Martin F."/>
            <person name="Rosso M.-N."/>
            <person name="Henrissat B."/>
            <person name="Hibbett D."/>
            <person name="Martinez A.T."/>
            <person name="Grigoriev I.V."/>
        </authorList>
    </citation>
    <scope>NUCLEOTIDE SEQUENCE</scope>
    <source>
        <strain evidence="2">CBS 247.69</strain>
    </source>
</reference>
<dbReference type="PANTHER" id="PTHR43611">
    <property type="entry name" value="ALPHA-D-GLUCOSE 1-PHOSPHATE PHOSPHATASE"/>
    <property type="match status" value="1"/>
</dbReference>
<dbReference type="Proteomes" id="UP000807353">
    <property type="component" value="Unassembled WGS sequence"/>
</dbReference>
<evidence type="ECO:0000256" key="1">
    <source>
        <dbReference type="SAM" id="MobiDB-lite"/>
    </source>
</evidence>
<dbReference type="InterPro" id="IPR036412">
    <property type="entry name" value="HAD-like_sf"/>
</dbReference>
<dbReference type="PRINTS" id="PR00413">
    <property type="entry name" value="HADHALOGNASE"/>
</dbReference>
<dbReference type="SFLD" id="SFLDS00003">
    <property type="entry name" value="Haloacid_Dehalogenase"/>
    <property type="match status" value="1"/>
</dbReference>
<dbReference type="InterPro" id="IPR006439">
    <property type="entry name" value="HAD-SF_hydro_IA"/>
</dbReference>
<gene>
    <name evidence="2" type="ORF">BDZ94DRAFT_1162373</name>
</gene>
<organism evidence="2 3">
    <name type="scientific">Collybia nuda</name>
    <dbReference type="NCBI Taxonomy" id="64659"/>
    <lineage>
        <taxon>Eukaryota</taxon>
        <taxon>Fungi</taxon>
        <taxon>Dikarya</taxon>
        <taxon>Basidiomycota</taxon>
        <taxon>Agaricomycotina</taxon>
        <taxon>Agaricomycetes</taxon>
        <taxon>Agaricomycetidae</taxon>
        <taxon>Agaricales</taxon>
        <taxon>Tricholomatineae</taxon>
        <taxon>Clitocybaceae</taxon>
        <taxon>Collybia</taxon>
    </lineage>
</organism>
<dbReference type="OrthoDB" id="2012566at2759"/>
<dbReference type="PANTHER" id="PTHR43611:SF3">
    <property type="entry name" value="FLAVIN MONONUCLEOTIDE HYDROLASE 1, CHLOROPLATIC"/>
    <property type="match status" value="1"/>
</dbReference>
<feature type="region of interest" description="Disordered" evidence="1">
    <location>
        <begin position="483"/>
        <end position="504"/>
    </location>
</feature>
<dbReference type="GO" id="GO:0016791">
    <property type="term" value="F:phosphatase activity"/>
    <property type="evidence" value="ECO:0007669"/>
    <property type="project" value="UniProtKB-ARBA"/>
</dbReference>
<dbReference type="Gene3D" id="3.40.50.1000">
    <property type="entry name" value="HAD superfamily/HAD-like"/>
    <property type="match status" value="1"/>
</dbReference>
<evidence type="ECO:0000313" key="2">
    <source>
        <dbReference type="EMBL" id="KAF9464282.1"/>
    </source>
</evidence>
<dbReference type="EMBL" id="MU150255">
    <property type="protein sequence ID" value="KAF9464282.1"/>
    <property type="molecule type" value="Genomic_DNA"/>
</dbReference>
<keyword evidence="3" id="KW-1185">Reference proteome</keyword>
<dbReference type="SUPFAM" id="SSF48239">
    <property type="entry name" value="Terpenoid cyclases/Protein prenyltransferases"/>
    <property type="match status" value="1"/>
</dbReference>
<name>A0A9P5Y653_9AGAR</name>
<dbReference type="NCBIfam" id="TIGR01509">
    <property type="entry name" value="HAD-SF-IA-v3"/>
    <property type="match status" value="1"/>
</dbReference>
<dbReference type="Pfam" id="PF00702">
    <property type="entry name" value="Hydrolase"/>
    <property type="match status" value="1"/>
</dbReference>
<dbReference type="SUPFAM" id="SSF56784">
    <property type="entry name" value="HAD-like"/>
    <property type="match status" value="1"/>
</dbReference>
<dbReference type="InterPro" id="IPR023214">
    <property type="entry name" value="HAD_sf"/>
</dbReference>
<dbReference type="InterPro" id="IPR008930">
    <property type="entry name" value="Terpenoid_cyclase/PrenylTrfase"/>
</dbReference>
<dbReference type="AlphaFoldDB" id="A0A9P5Y653"/>
<dbReference type="CDD" id="cd02603">
    <property type="entry name" value="HAD_sEH-N_like"/>
    <property type="match status" value="1"/>
</dbReference>
<feature type="compositionally biased region" description="Basic residues" evidence="1">
    <location>
        <begin position="483"/>
        <end position="492"/>
    </location>
</feature>
<proteinExistence type="predicted"/>
<accession>A0A9P5Y653</accession>
<evidence type="ECO:0000313" key="3">
    <source>
        <dbReference type="Proteomes" id="UP000807353"/>
    </source>
</evidence>